<evidence type="ECO:0008006" key="3">
    <source>
        <dbReference type="Google" id="ProtNLM"/>
    </source>
</evidence>
<dbReference type="Proteomes" id="UP000266673">
    <property type="component" value="Unassembled WGS sequence"/>
</dbReference>
<name>A0A397UL55_9GLOM</name>
<comment type="caution">
    <text evidence="1">The sequence shown here is derived from an EMBL/GenBank/DDBJ whole genome shotgun (WGS) entry which is preliminary data.</text>
</comment>
<dbReference type="SUPFAM" id="SSF56112">
    <property type="entry name" value="Protein kinase-like (PK-like)"/>
    <property type="match status" value="1"/>
</dbReference>
<gene>
    <name evidence="1" type="ORF">C2G38_2266218</name>
</gene>
<reference evidence="1 2" key="1">
    <citation type="submission" date="2018-06" db="EMBL/GenBank/DDBJ databases">
        <title>Comparative genomics reveals the genomic features of Rhizophagus irregularis, R. cerebriforme, R. diaphanum and Gigaspora rosea, and their symbiotic lifestyle signature.</title>
        <authorList>
            <person name="Morin E."/>
            <person name="San Clemente H."/>
            <person name="Chen E.C.H."/>
            <person name="De La Providencia I."/>
            <person name="Hainaut M."/>
            <person name="Kuo A."/>
            <person name="Kohler A."/>
            <person name="Murat C."/>
            <person name="Tang N."/>
            <person name="Roy S."/>
            <person name="Loubradou J."/>
            <person name="Henrissat B."/>
            <person name="Grigoriev I.V."/>
            <person name="Corradi N."/>
            <person name="Roux C."/>
            <person name="Martin F.M."/>
        </authorList>
    </citation>
    <scope>NUCLEOTIDE SEQUENCE [LARGE SCALE GENOMIC DNA]</scope>
    <source>
        <strain evidence="1 2">DAOM 194757</strain>
    </source>
</reference>
<dbReference type="EMBL" id="QKWP01001306">
    <property type="protein sequence ID" value="RIB09968.1"/>
    <property type="molecule type" value="Genomic_DNA"/>
</dbReference>
<evidence type="ECO:0000313" key="1">
    <source>
        <dbReference type="EMBL" id="RIB09968.1"/>
    </source>
</evidence>
<protein>
    <recommendedName>
        <fullName evidence="3">Serine-threonine/tyrosine-protein kinase catalytic domain-containing protein</fullName>
    </recommendedName>
</protein>
<dbReference type="OrthoDB" id="75710at2759"/>
<keyword evidence="2" id="KW-1185">Reference proteome</keyword>
<dbReference type="InterPro" id="IPR011009">
    <property type="entry name" value="Kinase-like_dom_sf"/>
</dbReference>
<organism evidence="1 2">
    <name type="scientific">Gigaspora rosea</name>
    <dbReference type="NCBI Taxonomy" id="44941"/>
    <lineage>
        <taxon>Eukaryota</taxon>
        <taxon>Fungi</taxon>
        <taxon>Fungi incertae sedis</taxon>
        <taxon>Mucoromycota</taxon>
        <taxon>Glomeromycotina</taxon>
        <taxon>Glomeromycetes</taxon>
        <taxon>Diversisporales</taxon>
        <taxon>Gigasporaceae</taxon>
        <taxon>Gigaspora</taxon>
    </lineage>
</organism>
<accession>A0A397UL55</accession>
<dbReference type="AlphaFoldDB" id="A0A397UL55"/>
<dbReference type="Gene3D" id="1.10.510.10">
    <property type="entry name" value="Transferase(Phosphotransferase) domain 1"/>
    <property type="match status" value="1"/>
</dbReference>
<proteinExistence type="predicted"/>
<evidence type="ECO:0000313" key="2">
    <source>
        <dbReference type="Proteomes" id="UP000266673"/>
    </source>
</evidence>
<sequence>MAEMTTGQRPFNDYKLDDNLAVMICNFGLRPKFALGTPDCYVELANQCMNSDPEKRPDIRKIVTKLDKWLNIIEPDIGKRIMSYGWERWYFIQNGYENEIECENVSESENVRIKKQFFESDEICKNLPIITEKLNNIYTSKSYNILEIGARLSKIYTTKPVDDVEVLDDY</sequence>